<dbReference type="Proteomes" id="UP001556692">
    <property type="component" value="Unassembled WGS sequence"/>
</dbReference>
<evidence type="ECO:0000313" key="2">
    <source>
        <dbReference type="Proteomes" id="UP001556692"/>
    </source>
</evidence>
<keyword evidence="2" id="KW-1185">Reference proteome</keyword>
<protein>
    <recommendedName>
        <fullName evidence="3">Transcriptional regulator</fullName>
    </recommendedName>
</protein>
<reference evidence="1 2" key="1">
    <citation type="submission" date="2024-05" db="EMBL/GenBank/DDBJ databases">
        <authorList>
            <person name="Jiang F."/>
        </authorList>
    </citation>
    <scope>NUCLEOTIDE SEQUENCE [LARGE SCALE GENOMIC DNA]</scope>
    <source>
        <strain evidence="1 2">LZ166</strain>
    </source>
</reference>
<evidence type="ECO:0008006" key="3">
    <source>
        <dbReference type="Google" id="ProtNLM"/>
    </source>
</evidence>
<sequence length="141" mass="15356">MDAGLHEKTLRRIIALLVSFAGLAERAAGRSLPVRWLVLTILRHAEGVALRYLAETTGLDWSSCFADDPQAGCRSDDAAVLAWRFRTLAALLCALLPPDDRFDDLHARTIRRDAARQAAAPLTLLSLAATGGWSYRAPDTS</sequence>
<comment type="caution">
    <text evidence="1">The sequence shown here is derived from an EMBL/GenBank/DDBJ whole genome shotgun (WGS) entry which is preliminary data.</text>
</comment>
<evidence type="ECO:0000313" key="1">
    <source>
        <dbReference type="EMBL" id="MEX0409291.1"/>
    </source>
</evidence>
<organism evidence="1 2">
    <name type="scientific">Aquibium pacificus</name>
    <dbReference type="NCBI Taxonomy" id="3153579"/>
    <lineage>
        <taxon>Bacteria</taxon>
        <taxon>Pseudomonadati</taxon>
        <taxon>Pseudomonadota</taxon>
        <taxon>Alphaproteobacteria</taxon>
        <taxon>Hyphomicrobiales</taxon>
        <taxon>Phyllobacteriaceae</taxon>
        <taxon>Aquibium</taxon>
    </lineage>
</organism>
<dbReference type="RefSeq" id="WP_367957143.1">
    <property type="nucleotide sequence ID" value="NZ_JBDPGJ010000008.1"/>
</dbReference>
<accession>A0ABV3STR7</accession>
<dbReference type="EMBL" id="JBDPGJ010000008">
    <property type="protein sequence ID" value="MEX0409291.1"/>
    <property type="molecule type" value="Genomic_DNA"/>
</dbReference>
<gene>
    <name evidence="1" type="ORF">ABGN05_26980</name>
</gene>
<proteinExistence type="predicted"/>
<name>A0ABV3STR7_9HYPH</name>